<feature type="transmembrane region" description="Helical" evidence="1">
    <location>
        <begin position="21"/>
        <end position="41"/>
    </location>
</feature>
<feature type="domain" description="PepSY" evidence="2">
    <location>
        <begin position="110"/>
        <end position="163"/>
    </location>
</feature>
<dbReference type="InterPro" id="IPR046350">
    <property type="entry name" value="Cystatin_sf"/>
</dbReference>
<evidence type="ECO:0000313" key="4">
    <source>
        <dbReference type="EMBL" id="BBA92986.1"/>
    </source>
</evidence>
<dbReference type="Gene3D" id="3.10.450.40">
    <property type="match status" value="2"/>
</dbReference>
<keyword evidence="1" id="KW-0812">Transmembrane</keyword>
<evidence type="ECO:0000259" key="3">
    <source>
        <dbReference type="Pfam" id="PF17881"/>
    </source>
</evidence>
<proteinExistence type="predicted"/>
<dbReference type="Pfam" id="PF03413">
    <property type="entry name" value="PepSY"/>
    <property type="match status" value="1"/>
</dbReference>
<dbReference type="InterPro" id="IPR025711">
    <property type="entry name" value="PepSY"/>
</dbReference>
<accession>A0A2Z5TP10</accession>
<name>A0A2Z5TP10_9STRE</name>
<dbReference type="AlphaFoldDB" id="A0A2Z5TP10"/>
<protein>
    <submittedName>
        <fullName evidence="4">Peptidase</fullName>
    </submittedName>
</protein>
<dbReference type="SUPFAM" id="SSF54403">
    <property type="entry name" value="Cystatin/monellin"/>
    <property type="match status" value="2"/>
</dbReference>
<evidence type="ECO:0000259" key="2">
    <source>
        <dbReference type="Pfam" id="PF03413"/>
    </source>
</evidence>
<dbReference type="RefSeq" id="WP_120171935.1">
    <property type="nucleotide sequence ID" value="NZ_AP018400.1"/>
</dbReference>
<keyword evidence="1" id="KW-0472">Membrane</keyword>
<dbReference type="Proteomes" id="UP000269331">
    <property type="component" value="Chromosome"/>
</dbReference>
<dbReference type="OrthoDB" id="2242521at2"/>
<keyword evidence="1" id="KW-1133">Transmembrane helix</keyword>
<dbReference type="EMBL" id="AP018400">
    <property type="protein sequence ID" value="BBA92986.1"/>
    <property type="molecule type" value="Genomic_DNA"/>
</dbReference>
<dbReference type="KEGG" id="srq:SR187_6910"/>
<evidence type="ECO:0000313" key="5">
    <source>
        <dbReference type="Proteomes" id="UP000269331"/>
    </source>
</evidence>
<evidence type="ECO:0000256" key="1">
    <source>
        <dbReference type="SAM" id="Phobius"/>
    </source>
</evidence>
<organism evidence="4 5">
    <name type="scientific">Streptococcus ruminantium</name>
    <dbReference type="NCBI Taxonomy" id="1917441"/>
    <lineage>
        <taxon>Bacteria</taxon>
        <taxon>Bacillati</taxon>
        <taxon>Bacillota</taxon>
        <taxon>Bacilli</taxon>
        <taxon>Lactobacillales</taxon>
        <taxon>Streptococcaceae</taxon>
        <taxon>Streptococcus</taxon>
    </lineage>
</organism>
<dbReference type="Pfam" id="PF17881">
    <property type="entry name" value="TseB"/>
    <property type="match status" value="1"/>
</dbReference>
<gene>
    <name evidence="4" type="ORF">SR187_6910</name>
</gene>
<reference evidence="4 5" key="1">
    <citation type="journal article" date="2018" name="Genome Biol. Evol.">
        <title>Complete Genome Sequence of Streptococcus ruminantium sp. nov. GUT-187T (=DSM 104980T =JCM 31869T), the Type Strain of S. ruminantium, and Comparison with Genome Sequences of Streptococcus suis Strains.</title>
        <authorList>
            <person name="Tohya M."/>
            <person name="Sekizaki T."/>
            <person name="Miyoshi-Akiyama T."/>
        </authorList>
    </citation>
    <scope>NUCLEOTIDE SEQUENCE [LARGE SCALE GENOMIC DNA]</scope>
    <source>
        <strain evidence="4 5">GUT187T</strain>
    </source>
</reference>
<dbReference type="InterPro" id="IPR041401">
    <property type="entry name" value="TseB-like_dom"/>
</dbReference>
<dbReference type="GeneID" id="52229914"/>
<sequence>MEKKISQLLEAMSTKKGQLSVGSFILLSVITFSIFVIWDLAAKPFSDVRYHAIAVARKYADLQFVKDFSVYNGTETYFSLRGSTSKGESIAVIVPEATNTVYVYTLANGISESQAQAIAQKNGAGERERIVLGYRDGKPIWEVKSGTAYYLIEFETGNFIKKEGL</sequence>
<feature type="domain" description="Cell wall elongation regulator TseB-like" evidence="3">
    <location>
        <begin position="51"/>
        <end position="95"/>
    </location>
</feature>